<feature type="compositionally biased region" description="Polar residues" evidence="1">
    <location>
        <begin position="661"/>
        <end position="675"/>
    </location>
</feature>
<feature type="compositionally biased region" description="Basic residues" evidence="1">
    <location>
        <begin position="762"/>
        <end position="772"/>
    </location>
</feature>
<feature type="compositionally biased region" description="Polar residues" evidence="1">
    <location>
        <begin position="488"/>
        <end position="500"/>
    </location>
</feature>
<feature type="region of interest" description="Disordered" evidence="1">
    <location>
        <begin position="649"/>
        <end position="774"/>
    </location>
</feature>
<feature type="compositionally biased region" description="Basic and acidic residues" evidence="1">
    <location>
        <begin position="627"/>
        <end position="644"/>
    </location>
</feature>
<evidence type="ECO:0000313" key="3">
    <source>
        <dbReference type="Proteomes" id="UP000247233"/>
    </source>
</evidence>
<comment type="caution">
    <text evidence="2">The sequence shown here is derived from an EMBL/GenBank/DDBJ whole genome shotgun (WGS) entry which is preliminary data.</text>
</comment>
<evidence type="ECO:0000313" key="2">
    <source>
        <dbReference type="EMBL" id="PWY86939.1"/>
    </source>
</evidence>
<feature type="region of interest" description="Disordered" evidence="1">
    <location>
        <begin position="797"/>
        <end position="827"/>
    </location>
</feature>
<reference evidence="2 3" key="1">
    <citation type="submission" date="2016-12" db="EMBL/GenBank/DDBJ databases">
        <title>The genomes of Aspergillus section Nigri reveals drivers in fungal speciation.</title>
        <authorList>
            <consortium name="DOE Joint Genome Institute"/>
            <person name="Vesth T.C."/>
            <person name="Nybo J."/>
            <person name="Theobald S."/>
            <person name="Brandl J."/>
            <person name="Frisvad J.C."/>
            <person name="Nielsen K.F."/>
            <person name="Lyhne E.K."/>
            <person name="Kogle M.E."/>
            <person name="Kuo A."/>
            <person name="Riley R."/>
            <person name="Clum A."/>
            <person name="Nolan M."/>
            <person name="Lipzen A."/>
            <person name="Salamov A."/>
            <person name="Henrissat B."/>
            <person name="Wiebenga A."/>
            <person name="De Vries R.P."/>
            <person name="Grigoriev I.V."/>
            <person name="Mortensen U.H."/>
            <person name="Andersen M.R."/>
            <person name="Baker S.E."/>
        </authorList>
    </citation>
    <scope>NUCLEOTIDE SEQUENCE [LARGE SCALE GENOMIC DNA]</scope>
    <source>
        <strain evidence="2 3">CBS 117.55</strain>
    </source>
</reference>
<dbReference type="VEuPathDB" id="FungiDB:BO70DRAFT_378561"/>
<protein>
    <recommendedName>
        <fullName evidence="4">Nucleolar protein Dnt1-like N-terminal domain-containing protein</fullName>
    </recommendedName>
</protein>
<feature type="region of interest" description="Disordered" evidence="1">
    <location>
        <begin position="183"/>
        <end position="277"/>
    </location>
</feature>
<dbReference type="EMBL" id="MSFL01000007">
    <property type="protein sequence ID" value="PWY86939.1"/>
    <property type="molecule type" value="Genomic_DNA"/>
</dbReference>
<feature type="compositionally biased region" description="Polar residues" evidence="1">
    <location>
        <begin position="683"/>
        <end position="698"/>
    </location>
</feature>
<evidence type="ECO:0008006" key="4">
    <source>
        <dbReference type="Google" id="ProtNLM"/>
    </source>
</evidence>
<feature type="compositionally biased region" description="Basic and acidic residues" evidence="1">
    <location>
        <begin position="571"/>
        <end position="596"/>
    </location>
</feature>
<gene>
    <name evidence="2" type="ORF">BO70DRAFT_378561</name>
</gene>
<dbReference type="AlphaFoldDB" id="A0A317WKV6"/>
<feature type="compositionally biased region" description="Basic and acidic residues" evidence="1">
    <location>
        <begin position="368"/>
        <end position="380"/>
    </location>
</feature>
<sequence>MVFLRLHVKVFPRDREDASCDNNNPAVRKPATCFLIVLGKPEGITLGGLAGIIQDKWRMLRPHADPLEIKKLVDDAYEYVDLDTEMTVAEVFVDNGKALQEGSDQRATVRVIQKPWQYAPVRFPSVVQDWNAAAQSFEPQIQIKKETVKAAKRQIPAVNEGKNEVASFGTPDRRLSNLDIPVSSVERDGIPGSPSAWKKQAFVHGESSRDQSESAITTTPLHKRMESQELGDSPSPSHTPAPRAQQSPAKHKGSTRRSITKEVTASPVAPSQEQQCNDASLSPLHFRQLGHEIQMSVYGDEDSRVSADDRIEDEHHAKPRLGGKDRSQDPDVVAISPSLASMEGNTSNNTIIGAAKPDNGVSRKRRLSKQDFEPSKEPRLDVPQNTVDSGKNVVITPAVSPHTPRKCAGLPLFPGCGRRLSFSGRAPSKPPKPGLGLGITKSPSNKPPVLLDLSQESAVPAQPVVQAPSFTPEVPSSETAIQGALSLPQKSITPSKSQTPLKGLHSALRKDSPAEGLCERRSVSFADEEEVMFTSSNAVKKPAPLKPGAKAPSTKRRSSGPSSLGVPSDVPQDKLKQDREEARKDIRHNRELFTEDLKQKIKTAQDQKADHRYIQKLQRISDTLNSFKEDENDHRTSTRTETLRKKVEKIQASMKPKPTLVSASQKSKPTTSSQELKGHTPCSHPNSISRKTTASINKKATPGPRRAQTSSHQEIVELSSGSEGESYGSIKPGLLRCDNTSSLPPASQPVPTQSWTGSWTHPSRKTGSRHPTLKSLRHDQMKEIEAKAQASCVVNTISRKTDTIPPLLESSEESSGSSDSDSDSDSD</sequence>
<feature type="compositionally biased region" description="Polar residues" evidence="1">
    <location>
        <begin position="234"/>
        <end position="248"/>
    </location>
</feature>
<feature type="compositionally biased region" description="Polar residues" evidence="1">
    <location>
        <begin position="738"/>
        <end position="761"/>
    </location>
</feature>
<proteinExistence type="predicted"/>
<evidence type="ECO:0000256" key="1">
    <source>
        <dbReference type="SAM" id="MobiDB-lite"/>
    </source>
</evidence>
<dbReference type="OrthoDB" id="4227586at2759"/>
<feature type="compositionally biased region" description="Low complexity" evidence="1">
    <location>
        <begin position="717"/>
        <end position="729"/>
    </location>
</feature>
<feature type="compositionally biased region" description="Low complexity" evidence="1">
    <location>
        <begin position="538"/>
        <end position="552"/>
    </location>
</feature>
<organism evidence="2 3">
    <name type="scientific">Aspergillus heteromorphus CBS 117.55</name>
    <dbReference type="NCBI Taxonomy" id="1448321"/>
    <lineage>
        <taxon>Eukaryota</taxon>
        <taxon>Fungi</taxon>
        <taxon>Dikarya</taxon>
        <taxon>Ascomycota</taxon>
        <taxon>Pezizomycotina</taxon>
        <taxon>Eurotiomycetes</taxon>
        <taxon>Eurotiomycetidae</taxon>
        <taxon>Eurotiales</taxon>
        <taxon>Aspergillaceae</taxon>
        <taxon>Aspergillus</taxon>
        <taxon>Aspergillus subgen. Circumdati</taxon>
    </lineage>
</organism>
<keyword evidence="3" id="KW-1185">Reference proteome</keyword>
<feature type="region of interest" description="Disordered" evidence="1">
    <location>
        <begin position="340"/>
        <end position="388"/>
    </location>
</feature>
<feature type="region of interest" description="Disordered" evidence="1">
    <location>
        <begin position="536"/>
        <end position="596"/>
    </location>
</feature>
<dbReference type="GeneID" id="37067506"/>
<dbReference type="Proteomes" id="UP000247233">
    <property type="component" value="Unassembled WGS sequence"/>
</dbReference>
<accession>A0A317WKV6</accession>
<feature type="region of interest" description="Disordered" evidence="1">
    <location>
        <begin position="625"/>
        <end position="644"/>
    </location>
</feature>
<name>A0A317WKV6_9EURO</name>
<dbReference type="STRING" id="1448321.A0A317WKV6"/>
<dbReference type="RefSeq" id="XP_025401171.1">
    <property type="nucleotide sequence ID" value="XM_025545269.1"/>
</dbReference>
<feature type="region of interest" description="Disordered" evidence="1">
    <location>
        <begin position="487"/>
        <end position="516"/>
    </location>
</feature>